<proteinExistence type="predicted"/>
<dbReference type="Proteomes" id="UP000824890">
    <property type="component" value="Unassembled WGS sequence"/>
</dbReference>
<protein>
    <submittedName>
        <fullName evidence="1">Uncharacterized protein</fullName>
    </submittedName>
</protein>
<comment type="caution">
    <text evidence="1">The sequence shown here is derived from an EMBL/GenBank/DDBJ whole genome shotgun (WGS) entry which is preliminary data.</text>
</comment>
<name>A0ABQ8ER88_BRANA</name>
<gene>
    <name evidence="1" type="ORF">HID58_002875</name>
</gene>
<reference evidence="1 2" key="1">
    <citation type="submission" date="2021-05" db="EMBL/GenBank/DDBJ databases">
        <title>Genome Assembly of Synthetic Allotetraploid Brassica napus Reveals Homoeologous Exchanges between Subgenomes.</title>
        <authorList>
            <person name="Davis J.T."/>
        </authorList>
    </citation>
    <scope>NUCLEOTIDE SEQUENCE [LARGE SCALE GENOMIC DNA]</scope>
    <source>
        <strain evidence="2">cv. Da-Ae</strain>
        <tissue evidence="1">Seedling</tissue>
    </source>
</reference>
<evidence type="ECO:0000313" key="2">
    <source>
        <dbReference type="Proteomes" id="UP000824890"/>
    </source>
</evidence>
<sequence>MLIIKSVQPLNLFLRINPS</sequence>
<accession>A0ABQ8ER88</accession>
<evidence type="ECO:0000313" key="1">
    <source>
        <dbReference type="EMBL" id="KAH0943238.1"/>
    </source>
</evidence>
<organism evidence="1 2">
    <name type="scientific">Brassica napus</name>
    <name type="common">Rape</name>
    <dbReference type="NCBI Taxonomy" id="3708"/>
    <lineage>
        <taxon>Eukaryota</taxon>
        <taxon>Viridiplantae</taxon>
        <taxon>Streptophyta</taxon>
        <taxon>Embryophyta</taxon>
        <taxon>Tracheophyta</taxon>
        <taxon>Spermatophyta</taxon>
        <taxon>Magnoliopsida</taxon>
        <taxon>eudicotyledons</taxon>
        <taxon>Gunneridae</taxon>
        <taxon>Pentapetalae</taxon>
        <taxon>rosids</taxon>
        <taxon>malvids</taxon>
        <taxon>Brassicales</taxon>
        <taxon>Brassicaceae</taxon>
        <taxon>Brassiceae</taxon>
        <taxon>Brassica</taxon>
    </lineage>
</organism>
<keyword evidence="2" id="KW-1185">Reference proteome</keyword>
<dbReference type="EMBL" id="JAGKQM010000001">
    <property type="protein sequence ID" value="KAH0943238.1"/>
    <property type="molecule type" value="Genomic_DNA"/>
</dbReference>